<evidence type="ECO:0000313" key="3">
    <source>
        <dbReference type="EMBL" id="MCP9611014.1"/>
    </source>
</evidence>
<name>A0ABT1MEG4_9BACT</name>
<accession>A0ABT1MEG4</accession>
<keyword evidence="1" id="KW-0175">Coiled coil</keyword>
<comment type="caution">
    <text evidence="3">The sequence shown here is derived from an EMBL/GenBank/DDBJ whole genome shotgun (WGS) entry which is preliminary data.</text>
</comment>
<evidence type="ECO:0000256" key="1">
    <source>
        <dbReference type="SAM" id="Coils"/>
    </source>
</evidence>
<keyword evidence="4" id="KW-1185">Reference proteome</keyword>
<protein>
    <submittedName>
        <fullName evidence="3">DUF349 domain-containing protein</fullName>
    </submittedName>
</protein>
<dbReference type="InterPro" id="IPR007139">
    <property type="entry name" value="DUF349"/>
</dbReference>
<dbReference type="EMBL" id="JANDHW010000002">
    <property type="protein sequence ID" value="MCP9611014.1"/>
    <property type="molecule type" value="Genomic_DNA"/>
</dbReference>
<dbReference type="Pfam" id="PF03993">
    <property type="entry name" value="DUF349"/>
    <property type="match status" value="5"/>
</dbReference>
<feature type="coiled-coil region" evidence="1">
    <location>
        <begin position="534"/>
        <end position="603"/>
    </location>
</feature>
<dbReference type="RefSeq" id="WP_255025661.1">
    <property type="nucleotide sequence ID" value="NZ_JANDHW010000002.1"/>
</dbReference>
<feature type="compositionally biased region" description="Polar residues" evidence="2">
    <location>
        <begin position="1"/>
        <end position="10"/>
    </location>
</feature>
<sequence length="604" mass="70831">MNDSQETLLSPVNGGEEQNNEKNSVSQAEPNGKSEVKLTRQDIIEKIRSLVDMPVEGVKDEIDLLKQSYYKIRKAEMEVARKLYETDHPEAPETFVAEPDQTEEELKELLNIFKEKKTAFAEEQEKIKNVNLARKKEILEEIKSMSEDSDNINKHYADFQQLQQAFKEITNIPAGEINELWKTYQLYVERFYDLLKINKELRDYDFKKNLDQKVALCEAAEALADKEDVIEAFKALQALHDEWKGIGPVAKELREELWNRFKAASTVVNKRHQQHFEHLKENEQKNEQAKIELCAEIEAIDLSELKSFSAWDEKTKQIIALQEQWKSIGFASRKTNNLLFERFRKSCDEFFKRKAEYFKEVKDEMARNLEKKKALCEKAEALKDSTDWKATTDALIAIQKEWKTIGPVAKKYSDAVWKRFIGACDYFFEQKGKQTSSVKQTELENLALKKDVIAKLDAIDENMESSEAVSKVRELMSEWNKIGHVPFKEKDKIYKEYQISLDKHFERLNMQENKKRLSSFTFTVQQMATSDQAQNKLYREREKLMRTYDHLKNELQTYENNMGFLNISSKSGSGMLKEMERKMQKLKEEMQLLVKKIETIDENL</sequence>
<proteinExistence type="predicted"/>
<gene>
    <name evidence="3" type="ORF">NMU02_02760</name>
</gene>
<evidence type="ECO:0000313" key="4">
    <source>
        <dbReference type="Proteomes" id="UP001205603"/>
    </source>
</evidence>
<reference evidence="3 4" key="1">
    <citation type="submission" date="2022-07" db="EMBL/GenBank/DDBJ databases">
        <title>Fecal culturing of patients with breast cancer.</title>
        <authorList>
            <person name="Teng N.M.Y."/>
            <person name="Kiu R."/>
            <person name="Evans R."/>
            <person name="Baker D.J."/>
            <person name="Zenner C."/>
            <person name="Robinson S.D."/>
            <person name="Hall L.J."/>
        </authorList>
    </citation>
    <scope>NUCLEOTIDE SEQUENCE [LARGE SCALE GENOMIC DNA]</scope>
    <source>
        <strain evidence="3 4">LH1063</strain>
    </source>
</reference>
<organism evidence="3 4">
    <name type="scientific">Coprobacter tertius</name>
    <dbReference type="NCBI Taxonomy" id="2944915"/>
    <lineage>
        <taxon>Bacteria</taxon>
        <taxon>Pseudomonadati</taxon>
        <taxon>Bacteroidota</taxon>
        <taxon>Bacteroidia</taxon>
        <taxon>Bacteroidales</taxon>
        <taxon>Barnesiellaceae</taxon>
        <taxon>Coprobacter</taxon>
    </lineage>
</organism>
<feature type="region of interest" description="Disordered" evidence="2">
    <location>
        <begin position="1"/>
        <end position="37"/>
    </location>
</feature>
<dbReference type="Proteomes" id="UP001205603">
    <property type="component" value="Unassembled WGS sequence"/>
</dbReference>
<evidence type="ECO:0000256" key="2">
    <source>
        <dbReference type="SAM" id="MobiDB-lite"/>
    </source>
</evidence>